<dbReference type="Proteomes" id="UP000325558">
    <property type="component" value="Unassembled WGS sequence"/>
</dbReference>
<feature type="region of interest" description="Disordered" evidence="1">
    <location>
        <begin position="55"/>
        <end position="94"/>
    </location>
</feature>
<feature type="compositionally biased region" description="Low complexity" evidence="1">
    <location>
        <begin position="55"/>
        <end position="67"/>
    </location>
</feature>
<sequence>MKLLMEGDHKALLERMVVENEALRSKLNGFRAKFEQINRISADCLESDEEWNLSGLSTASSSTSTPSGPKPSEHSSAPNYQAKKAPGNTGRISSQQPSIFLESMRAMKHSMDCDPLDMSTHQFIEAVMAWKYSKGLTGGLDYLAQNFDLHHVVENGKNSESELDEMMPYIREPLSKTWREQDTENLIRNLIRGFSIHIGIAEEWPLIYTKNGSELELSEDFEKALADTSNFCRQVNILSLPQEASTYVGTESHVACATVQTAGNTMTNPFPEPSSSLSHAYLLGEARPDNLSDSLLSSRLYSTERHGRDEAPRSCSSLETTAAGAASTYAPVAVHEHIRGTSD</sequence>
<evidence type="ECO:0000313" key="2">
    <source>
        <dbReference type="EMBL" id="KAE8344909.1"/>
    </source>
</evidence>
<accession>A0A5N6YKB5</accession>
<gene>
    <name evidence="2" type="ORF">BDV24DRAFT_160212</name>
</gene>
<proteinExistence type="predicted"/>
<name>A0A5N6YKB5_9EURO</name>
<protein>
    <submittedName>
        <fullName evidence="2">Uncharacterized protein</fullName>
    </submittedName>
</protein>
<dbReference type="EMBL" id="ML737122">
    <property type="protein sequence ID" value="KAE8344909.1"/>
    <property type="molecule type" value="Genomic_DNA"/>
</dbReference>
<organism evidence="2">
    <name type="scientific">Aspergillus arachidicola</name>
    <dbReference type="NCBI Taxonomy" id="656916"/>
    <lineage>
        <taxon>Eukaryota</taxon>
        <taxon>Fungi</taxon>
        <taxon>Dikarya</taxon>
        <taxon>Ascomycota</taxon>
        <taxon>Pezizomycotina</taxon>
        <taxon>Eurotiomycetes</taxon>
        <taxon>Eurotiomycetidae</taxon>
        <taxon>Eurotiales</taxon>
        <taxon>Aspergillaceae</taxon>
        <taxon>Aspergillus</taxon>
        <taxon>Aspergillus subgen. Circumdati</taxon>
    </lineage>
</organism>
<dbReference type="OrthoDB" id="4511102at2759"/>
<evidence type="ECO:0000256" key="1">
    <source>
        <dbReference type="SAM" id="MobiDB-lite"/>
    </source>
</evidence>
<reference evidence="2" key="1">
    <citation type="submission" date="2019-04" db="EMBL/GenBank/DDBJ databases">
        <title>Friends and foes A comparative genomics study of 23 Aspergillus species from section Flavi.</title>
        <authorList>
            <consortium name="DOE Joint Genome Institute"/>
            <person name="Kjaerbolling I."/>
            <person name="Vesth T."/>
            <person name="Frisvad J.C."/>
            <person name="Nybo J.L."/>
            <person name="Theobald S."/>
            <person name="Kildgaard S."/>
            <person name="Isbrandt T."/>
            <person name="Kuo A."/>
            <person name="Sato A."/>
            <person name="Lyhne E.K."/>
            <person name="Kogle M.E."/>
            <person name="Wiebenga A."/>
            <person name="Kun R.S."/>
            <person name="Lubbers R.J."/>
            <person name="Makela M.R."/>
            <person name="Barry K."/>
            <person name="Chovatia M."/>
            <person name="Clum A."/>
            <person name="Daum C."/>
            <person name="Haridas S."/>
            <person name="He G."/>
            <person name="LaButti K."/>
            <person name="Lipzen A."/>
            <person name="Mondo S."/>
            <person name="Riley R."/>
            <person name="Salamov A."/>
            <person name="Simmons B.A."/>
            <person name="Magnuson J.K."/>
            <person name="Henrissat B."/>
            <person name="Mortensen U.H."/>
            <person name="Larsen T.O."/>
            <person name="Devries R.P."/>
            <person name="Grigoriev I.V."/>
            <person name="Machida M."/>
            <person name="Baker S.E."/>
            <person name="Andersen M.R."/>
        </authorList>
    </citation>
    <scope>NUCLEOTIDE SEQUENCE</scope>
    <source>
        <strain evidence="2">CBS 117612</strain>
    </source>
</reference>
<dbReference type="AlphaFoldDB" id="A0A5N6YKB5"/>